<keyword evidence="7" id="KW-1185">Reference proteome</keyword>
<dbReference type="InterPro" id="IPR000847">
    <property type="entry name" value="LysR_HTH_N"/>
</dbReference>
<dbReference type="CDD" id="cd08474">
    <property type="entry name" value="PBP2_CrgA_like_5"/>
    <property type="match status" value="1"/>
</dbReference>
<evidence type="ECO:0000259" key="5">
    <source>
        <dbReference type="PROSITE" id="PS50931"/>
    </source>
</evidence>
<dbReference type="Gene3D" id="1.10.10.10">
    <property type="entry name" value="Winged helix-like DNA-binding domain superfamily/Winged helix DNA-binding domain"/>
    <property type="match status" value="1"/>
</dbReference>
<proteinExistence type="inferred from homology"/>
<evidence type="ECO:0000313" key="6">
    <source>
        <dbReference type="EMBL" id="SFP05376.1"/>
    </source>
</evidence>
<dbReference type="FunFam" id="1.10.10.10:FF:000001">
    <property type="entry name" value="LysR family transcriptional regulator"/>
    <property type="match status" value="1"/>
</dbReference>
<dbReference type="Pfam" id="PF00126">
    <property type="entry name" value="HTH_1"/>
    <property type="match status" value="1"/>
</dbReference>
<dbReference type="InterPro" id="IPR058163">
    <property type="entry name" value="LysR-type_TF_proteobact-type"/>
</dbReference>
<keyword evidence="4" id="KW-0804">Transcription</keyword>
<dbReference type="Pfam" id="PF03466">
    <property type="entry name" value="LysR_substrate"/>
    <property type="match status" value="1"/>
</dbReference>
<evidence type="ECO:0000256" key="2">
    <source>
        <dbReference type="ARBA" id="ARBA00023015"/>
    </source>
</evidence>
<accession>A0A1I5M8X0</accession>
<keyword evidence="3 6" id="KW-0238">DNA-binding</keyword>
<evidence type="ECO:0000256" key="4">
    <source>
        <dbReference type="ARBA" id="ARBA00023163"/>
    </source>
</evidence>
<dbReference type="PANTHER" id="PTHR30537">
    <property type="entry name" value="HTH-TYPE TRANSCRIPTIONAL REGULATOR"/>
    <property type="match status" value="1"/>
</dbReference>
<dbReference type="AlphaFoldDB" id="A0A1I5M8X0"/>
<dbReference type="EMBL" id="FOXK01000001">
    <property type="protein sequence ID" value="SFP05376.1"/>
    <property type="molecule type" value="Genomic_DNA"/>
</dbReference>
<dbReference type="InterPro" id="IPR036388">
    <property type="entry name" value="WH-like_DNA-bd_sf"/>
</dbReference>
<protein>
    <submittedName>
        <fullName evidence="6">DNA-binding transcriptional regulator, LysR family</fullName>
    </submittedName>
</protein>
<dbReference type="SUPFAM" id="SSF53850">
    <property type="entry name" value="Periplasmic binding protein-like II"/>
    <property type="match status" value="1"/>
</dbReference>
<keyword evidence="2" id="KW-0805">Transcription regulation</keyword>
<evidence type="ECO:0000313" key="7">
    <source>
        <dbReference type="Proteomes" id="UP000182025"/>
    </source>
</evidence>
<sequence>MRPSGLAKRPLRRIIGPFAITQSTPMRQPNLSDVALFAAVVEAGGFRVAAQRRGMSASSLSDCVRRLEKELDVRLLNRTTRGLTPTEIGARLLERLRPALDEINTALNDLQEDPQNPVGSLRLHVPGVIARHILPQLLDGFLARYPGIALEVNMDNTFIDVIGAGYDAGIRYEESLAKDMIAIPIGPRRQCFMAVAAPSYLQRHGTPQHPSELSEHRLLGYRFASGKLGVWEFEQEGRTLRIAPEGRLVSSSQDLLIAAACAGHGILYTFEEYIAAHLASGQLQPFMQDWWQHFDGPYLYYHSRRHVPAPLRAFVDYVKALNDSGHPSPSPK</sequence>
<dbReference type="Proteomes" id="UP000182025">
    <property type="component" value="Unassembled WGS sequence"/>
</dbReference>
<dbReference type="GO" id="GO:0003700">
    <property type="term" value="F:DNA-binding transcription factor activity"/>
    <property type="evidence" value="ECO:0007669"/>
    <property type="project" value="InterPro"/>
</dbReference>
<dbReference type="InterPro" id="IPR036390">
    <property type="entry name" value="WH_DNA-bd_sf"/>
</dbReference>
<dbReference type="PROSITE" id="PS50931">
    <property type="entry name" value="HTH_LYSR"/>
    <property type="match status" value="1"/>
</dbReference>
<evidence type="ECO:0000256" key="3">
    <source>
        <dbReference type="ARBA" id="ARBA00023125"/>
    </source>
</evidence>
<organism evidence="6 7">
    <name type="scientific">Ectopseudomonas toyotomiensis</name>
    <dbReference type="NCBI Taxonomy" id="554344"/>
    <lineage>
        <taxon>Bacteria</taxon>
        <taxon>Pseudomonadati</taxon>
        <taxon>Pseudomonadota</taxon>
        <taxon>Gammaproteobacteria</taxon>
        <taxon>Pseudomonadales</taxon>
        <taxon>Pseudomonadaceae</taxon>
        <taxon>Ectopseudomonas</taxon>
    </lineage>
</organism>
<dbReference type="SUPFAM" id="SSF46785">
    <property type="entry name" value="Winged helix' DNA-binding domain"/>
    <property type="match status" value="1"/>
</dbReference>
<dbReference type="PANTHER" id="PTHR30537:SF5">
    <property type="entry name" value="HTH-TYPE TRANSCRIPTIONAL ACTIVATOR TTDR-RELATED"/>
    <property type="match status" value="1"/>
</dbReference>
<dbReference type="Gene3D" id="3.40.190.290">
    <property type="match status" value="1"/>
</dbReference>
<gene>
    <name evidence="6" type="ORF">SAMN05216177_10162</name>
</gene>
<evidence type="ECO:0000256" key="1">
    <source>
        <dbReference type="ARBA" id="ARBA00009437"/>
    </source>
</evidence>
<feature type="domain" description="HTH lysR-type" evidence="5">
    <location>
        <begin position="29"/>
        <end position="86"/>
    </location>
</feature>
<dbReference type="InterPro" id="IPR005119">
    <property type="entry name" value="LysR_subst-bd"/>
</dbReference>
<comment type="similarity">
    <text evidence="1">Belongs to the LysR transcriptional regulatory family.</text>
</comment>
<name>A0A1I5M8X0_9GAMM</name>
<dbReference type="GO" id="GO:0003677">
    <property type="term" value="F:DNA binding"/>
    <property type="evidence" value="ECO:0007669"/>
    <property type="project" value="UniProtKB-KW"/>
</dbReference>
<reference evidence="7" key="1">
    <citation type="submission" date="2016-10" db="EMBL/GenBank/DDBJ databases">
        <authorList>
            <person name="Varghese N."/>
            <person name="Submissions S."/>
        </authorList>
    </citation>
    <scope>NUCLEOTIDE SEQUENCE [LARGE SCALE GENOMIC DNA]</scope>
    <source>
        <strain evidence="7">JCM 15604</strain>
    </source>
</reference>